<sequence>MSERIRYHLDENVNRAIAQGLRSAGIDVTTPREVGLLGKSDMEHLVFANSQKRILITHDDDLLVLAHRGYEHYGIAYCRKDARSTGNIIRTLILLYEVVLADEMKGKIEYL</sequence>
<dbReference type="RefSeq" id="WP_330485687.1">
    <property type="nucleotide sequence ID" value="NZ_JAZBJZ010000121.1"/>
</dbReference>
<evidence type="ECO:0000313" key="3">
    <source>
        <dbReference type="Proteomes" id="UP001333818"/>
    </source>
</evidence>
<evidence type="ECO:0000259" key="1">
    <source>
        <dbReference type="Pfam" id="PF18480"/>
    </source>
</evidence>
<feature type="domain" description="DUF5615" evidence="1">
    <location>
        <begin position="6"/>
        <end position="106"/>
    </location>
</feature>
<proteinExistence type="predicted"/>
<evidence type="ECO:0000313" key="2">
    <source>
        <dbReference type="EMBL" id="MEE3719250.1"/>
    </source>
</evidence>
<comment type="caution">
    <text evidence="2">The sequence shown here is derived from an EMBL/GenBank/DDBJ whole genome shotgun (WGS) entry which is preliminary data.</text>
</comment>
<name>A0AAW9Q7Q0_9CYAN</name>
<gene>
    <name evidence="2" type="ORF">V2H45_21120</name>
</gene>
<accession>A0AAW9Q7Q0</accession>
<dbReference type="Pfam" id="PF18480">
    <property type="entry name" value="DUF5615"/>
    <property type="match status" value="1"/>
</dbReference>
<dbReference type="EMBL" id="JAZBJZ010000121">
    <property type="protein sequence ID" value="MEE3719250.1"/>
    <property type="molecule type" value="Genomic_DNA"/>
</dbReference>
<protein>
    <submittedName>
        <fullName evidence="2">DUF5615 family PIN-like protein</fullName>
    </submittedName>
</protein>
<keyword evidence="3" id="KW-1185">Reference proteome</keyword>
<dbReference type="InterPro" id="IPR041049">
    <property type="entry name" value="DUF5615"/>
</dbReference>
<reference evidence="2" key="1">
    <citation type="submission" date="2024-01" db="EMBL/GenBank/DDBJ databases">
        <title>Bank of Algae and Cyanobacteria of the Azores (BACA) strain genomes.</title>
        <authorList>
            <person name="Luz R."/>
            <person name="Cordeiro R."/>
            <person name="Fonseca A."/>
            <person name="Goncalves V."/>
        </authorList>
    </citation>
    <scope>NUCLEOTIDE SEQUENCE</scope>
    <source>
        <strain evidence="2">BACA0141</strain>
    </source>
</reference>
<organism evidence="2 3">
    <name type="scientific">Tumidithrix elongata BACA0141</name>
    <dbReference type="NCBI Taxonomy" id="2716417"/>
    <lineage>
        <taxon>Bacteria</taxon>
        <taxon>Bacillati</taxon>
        <taxon>Cyanobacteriota</taxon>
        <taxon>Cyanophyceae</taxon>
        <taxon>Pseudanabaenales</taxon>
        <taxon>Pseudanabaenaceae</taxon>
        <taxon>Tumidithrix</taxon>
        <taxon>Tumidithrix elongata</taxon>
    </lineage>
</organism>
<dbReference type="Proteomes" id="UP001333818">
    <property type="component" value="Unassembled WGS sequence"/>
</dbReference>
<dbReference type="AlphaFoldDB" id="A0AAW9Q7Q0"/>